<protein>
    <submittedName>
        <fullName evidence="2">Prophage transmembrane protein</fullName>
    </submittedName>
</protein>
<dbReference type="RefSeq" id="WP_048841959.1">
    <property type="nucleotide sequence ID" value="NZ_BAMX01000031.1"/>
</dbReference>
<dbReference type="STRING" id="1231341.Abor_031_088"/>
<dbReference type="Proteomes" id="UP000032670">
    <property type="component" value="Unassembled WGS sequence"/>
</dbReference>
<dbReference type="GeneID" id="76205057"/>
<reference evidence="2 3" key="1">
    <citation type="submission" date="2012-11" db="EMBL/GenBank/DDBJ databases">
        <title>Whole genome sequence of Acetobacter orientalis 21F-2.</title>
        <authorList>
            <person name="Azuma Y."/>
            <person name="Higashiura N."/>
            <person name="Hirakawa H."/>
            <person name="Matsushita K."/>
        </authorList>
    </citation>
    <scope>NUCLEOTIDE SEQUENCE [LARGE SCALE GENOMIC DNA]</scope>
    <source>
        <strain evidence="2 3">21F-2</strain>
    </source>
</reference>
<keyword evidence="2" id="KW-0472">Membrane</keyword>
<feature type="region of interest" description="Disordered" evidence="1">
    <location>
        <begin position="600"/>
        <end position="623"/>
    </location>
</feature>
<keyword evidence="3" id="KW-1185">Reference proteome</keyword>
<evidence type="ECO:0000313" key="3">
    <source>
        <dbReference type="Proteomes" id="UP000032670"/>
    </source>
</evidence>
<gene>
    <name evidence="2" type="ORF">Abor_031_088</name>
</gene>
<comment type="caution">
    <text evidence="2">The sequence shown here is derived from an EMBL/GenBank/DDBJ whole genome shotgun (WGS) entry which is preliminary data.</text>
</comment>
<organism evidence="2 3">
    <name type="scientific">Acetobacter orientalis</name>
    <dbReference type="NCBI Taxonomy" id="146474"/>
    <lineage>
        <taxon>Bacteria</taxon>
        <taxon>Pseudomonadati</taxon>
        <taxon>Pseudomonadota</taxon>
        <taxon>Alphaproteobacteria</taxon>
        <taxon>Acetobacterales</taxon>
        <taxon>Acetobacteraceae</taxon>
        <taxon>Acetobacter</taxon>
    </lineage>
</organism>
<evidence type="ECO:0000256" key="1">
    <source>
        <dbReference type="SAM" id="MobiDB-lite"/>
    </source>
</evidence>
<accession>A0A6N3SWU5</accession>
<dbReference type="EMBL" id="BAMX01000031">
    <property type="protein sequence ID" value="GAN66922.1"/>
    <property type="molecule type" value="Genomic_DNA"/>
</dbReference>
<sequence>MADVYRVGVAIGMTDNATQVLQALSRNILGVNMQAEKLEGGLNRAKLAALGLTGVLAGGATLAGMAKLVGAGKEFVHQQSLMMQAGVSHRDIAQATASAWQAASNVIGSSAEKNIALVADLRNQLGSMQEAVTVLPQVAQMGVVLQNLTGQDQEKAGFTAIRYLDQRGALVDPKTHEISTAHLTQQMRLLEGIAVGTRGRAGPDQLLAFQQYARLAGASLSDVGLMNLAPVIAASGSASSVGTQLSSLQQQLVGGVMTSAGARWLERLGLMDGRRVHEGRGGHLTLDPGALTGASQLQSDPVSWVRDNLIPALRRSGATTSEEQAAALLNSHLRSTVIGLLGEVVRNMPAFQRDASNIQRAVGVDQYHVATETDPTAKLNAFSTAWRNLLTALGAPIVNDATGMIGRLTGVITTLTDTARKHPRAVADIELGVAGIAGLIALSGSIAVAGAALGPFTAGLKLLLQTLSTAKVPAAGLSGGVAASAAPAAGAATASVASRAGTFLGRTLGFAGLAFEGVSLYQDQKNRDAQMREMLRSHPKEAQQAQWMYDHSLGLFGENMREGQPTQSQQPIHVTTQVVLDKRVIAEALSEYSYQQTRQSMRASGTAPDLMQYPQVPGRSVGN</sequence>
<evidence type="ECO:0000313" key="2">
    <source>
        <dbReference type="EMBL" id="GAN66922.1"/>
    </source>
</evidence>
<dbReference type="AlphaFoldDB" id="A0A0D6NLG1"/>
<keyword evidence="2" id="KW-0812">Transmembrane</keyword>
<accession>A0A0D6NLG1</accession>
<name>A0A0D6NLG1_9PROT</name>
<proteinExistence type="predicted"/>